<reference evidence="5" key="2">
    <citation type="journal article" date="2023" name="Plants (Basel)">
        <title>Annotation of the Turnera subulata (Passifloraceae) Draft Genome Reveals the S-Locus Evolved after the Divergence of Turneroideae from Passifloroideae in a Stepwise Manner.</title>
        <authorList>
            <person name="Henning P.M."/>
            <person name="Roalson E.H."/>
            <person name="Mir W."/>
            <person name="McCubbin A.G."/>
            <person name="Shore J.S."/>
        </authorList>
    </citation>
    <scope>NUCLEOTIDE SEQUENCE</scope>
    <source>
        <tissue evidence="5">Leaves</tissue>
    </source>
</reference>
<dbReference type="InterPro" id="IPR036312">
    <property type="entry name" value="Bifun_inhib/LTP/seed_sf"/>
</dbReference>
<dbReference type="GO" id="GO:0008289">
    <property type="term" value="F:lipid binding"/>
    <property type="evidence" value="ECO:0007669"/>
    <property type="project" value="InterPro"/>
</dbReference>
<evidence type="ECO:0000259" key="4">
    <source>
        <dbReference type="Pfam" id="PF00234"/>
    </source>
</evidence>
<dbReference type="Gene3D" id="1.10.110.10">
    <property type="entry name" value="Plant lipid-transfer and hydrophobic proteins"/>
    <property type="match status" value="1"/>
</dbReference>
<reference evidence="5" key="1">
    <citation type="submission" date="2022-02" db="EMBL/GenBank/DDBJ databases">
        <authorList>
            <person name="Henning P.M."/>
            <person name="McCubbin A.G."/>
            <person name="Shore J.S."/>
        </authorList>
    </citation>
    <scope>NUCLEOTIDE SEQUENCE</scope>
    <source>
        <strain evidence="5">F60SS</strain>
        <tissue evidence="5">Leaves</tissue>
    </source>
</reference>
<dbReference type="OrthoDB" id="1919446at2759"/>
<evidence type="ECO:0000313" key="6">
    <source>
        <dbReference type="Proteomes" id="UP001141552"/>
    </source>
</evidence>
<evidence type="ECO:0000256" key="3">
    <source>
        <dbReference type="SAM" id="SignalP"/>
    </source>
</evidence>
<protein>
    <recommendedName>
        <fullName evidence="4">Bifunctional inhibitor/plant lipid transfer protein/seed storage helical domain-containing protein</fullName>
    </recommendedName>
</protein>
<dbReference type="CDD" id="cd01960">
    <property type="entry name" value="nsLTP1"/>
    <property type="match status" value="1"/>
</dbReference>
<sequence>MGAQKGMMIGAVVLLTWAAAVRGDVDCTTVTGLLSACTGFITQGSPTPVPGSPCCDAMINLDLIAEAGGGIGTGTGNTNRQSVCRCLVGLVITFNPNATAIASLPLLCGANLGFSVDPNTNCAFIH</sequence>
<keyword evidence="6" id="KW-1185">Reference proteome</keyword>
<dbReference type="SUPFAM" id="SSF47699">
    <property type="entry name" value="Bifunctional inhibitor/lipid-transfer protein/seed storage 2S albumin"/>
    <property type="match status" value="1"/>
</dbReference>
<dbReference type="InterPro" id="IPR016140">
    <property type="entry name" value="Bifunc_inhib/LTP/seed_store"/>
</dbReference>
<gene>
    <name evidence="5" type="ORF">Tsubulata_034567</name>
</gene>
<name>A0A9Q0FBD8_9ROSI</name>
<feature type="signal peptide" evidence="3">
    <location>
        <begin position="1"/>
        <end position="23"/>
    </location>
</feature>
<dbReference type="Proteomes" id="UP001141552">
    <property type="component" value="Unassembled WGS sequence"/>
</dbReference>
<dbReference type="Pfam" id="PF00234">
    <property type="entry name" value="Tryp_alpha_amyl"/>
    <property type="match status" value="1"/>
</dbReference>
<organism evidence="5 6">
    <name type="scientific">Turnera subulata</name>
    <dbReference type="NCBI Taxonomy" id="218843"/>
    <lineage>
        <taxon>Eukaryota</taxon>
        <taxon>Viridiplantae</taxon>
        <taxon>Streptophyta</taxon>
        <taxon>Embryophyta</taxon>
        <taxon>Tracheophyta</taxon>
        <taxon>Spermatophyta</taxon>
        <taxon>Magnoliopsida</taxon>
        <taxon>eudicotyledons</taxon>
        <taxon>Gunneridae</taxon>
        <taxon>Pentapetalae</taxon>
        <taxon>rosids</taxon>
        <taxon>fabids</taxon>
        <taxon>Malpighiales</taxon>
        <taxon>Passifloraceae</taxon>
        <taxon>Turnera</taxon>
    </lineage>
</organism>
<evidence type="ECO:0000256" key="1">
    <source>
        <dbReference type="ARBA" id="ARBA00009748"/>
    </source>
</evidence>
<comment type="caution">
    <text evidence="5">The sequence shown here is derived from an EMBL/GenBank/DDBJ whole genome shotgun (WGS) entry which is preliminary data.</text>
</comment>
<dbReference type="PANTHER" id="PTHR33076">
    <property type="entry name" value="NON-SPECIFIC LIPID-TRANSFER PROTEIN 2-RELATED"/>
    <property type="match status" value="1"/>
</dbReference>
<feature type="domain" description="Bifunctional inhibitor/plant lipid transfer protein/seed storage helical" evidence="4">
    <location>
        <begin position="27"/>
        <end position="122"/>
    </location>
</feature>
<dbReference type="InterPro" id="IPR000528">
    <property type="entry name" value="Plant_nsLTP"/>
</dbReference>
<feature type="chain" id="PRO_5040313906" description="Bifunctional inhibitor/plant lipid transfer protein/seed storage helical domain-containing protein" evidence="3">
    <location>
        <begin position="24"/>
        <end position="126"/>
    </location>
</feature>
<keyword evidence="2" id="KW-1015">Disulfide bond</keyword>
<evidence type="ECO:0000256" key="2">
    <source>
        <dbReference type="ARBA" id="ARBA00023157"/>
    </source>
</evidence>
<keyword evidence="3" id="KW-0732">Signal</keyword>
<dbReference type="AlphaFoldDB" id="A0A9Q0FBD8"/>
<proteinExistence type="inferred from homology"/>
<dbReference type="EMBL" id="JAKUCV010006460">
    <property type="protein sequence ID" value="KAJ4827226.1"/>
    <property type="molecule type" value="Genomic_DNA"/>
</dbReference>
<dbReference type="GO" id="GO:0006869">
    <property type="term" value="P:lipid transport"/>
    <property type="evidence" value="ECO:0007669"/>
    <property type="project" value="InterPro"/>
</dbReference>
<evidence type="ECO:0000313" key="5">
    <source>
        <dbReference type="EMBL" id="KAJ4827226.1"/>
    </source>
</evidence>
<comment type="similarity">
    <text evidence="1">Belongs to the plant LTP family.</text>
</comment>
<accession>A0A9Q0FBD8</accession>